<dbReference type="PANTHER" id="PTHR30146">
    <property type="entry name" value="LACI-RELATED TRANSCRIPTIONAL REPRESSOR"/>
    <property type="match status" value="1"/>
</dbReference>
<accession>A0AB38YF99</accession>
<sequence>MATIKEVSRLAQVSVATVSRVANGNKWVAEETQARVRAAMAELGYTPNTNARALATNKSDIIGMVVGDLGGPFFGDLMHQVEQEVRRLGKHLIVTSGHGNWDDENDAVEFLLQRQVDALILHVDSLSDEELYALTQRTETPIVLVNRFVPELAAQCVHVNNELGGRLITQHLISQGHRDIACITGPLYKADSRARLQGYRQALEAADIEFRQELVVEGDYTEPGGSLAMERLFRRELSISAVVCGNDLMAYGAIRLAKSHQLSVPRDLSVAGYDNIVMSAYVEPGLTTMHVPIGKMGLQAGQLAVALAAKRTLDVQHEFDPQLVIRESVVPCTQTFGVVADEATKRKA</sequence>
<dbReference type="PANTHER" id="PTHR30146:SF109">
    <property type="entry name" value="HTH-TYPE TRANSCRIPTIONAL REGULATOR GALS"/>
    <property type="match status" value="1"/>
</dbReference>
<reference evidence="5" key="1">
    <citation type="submission" date="2022-07" db="EMBL/GenBank/DDBJ databases">
        <title>Complete genome sequence of Salinispirillum sp. LH10-3-1 capable of multiple carbohydrate inversion isolated from a soda lake.</title>
        <authorList>
            <person name="Liu J."/>
            <person name="Zhai Y."/>
            <person name="Zhang H."/>
            <person name="Yang H."/>
            <person name="Qu J."/>
            <person name="Li J."/>
        </authorList>
    </citation>
    <scope>NUCLEOTIDE SEQUENCE</scope>
    <source>
        <strain evidence="5">LH 10-3-1</strain>
    </source>
</reference>
<dbReference type="Pfam" id="PF13377">
    <property type="entry name" value="Peripla_BP_3"/>
    <property type="match status" value="1"/>
</dbReference>
<keyword evidence="3" id="KW-0804">Transcription</keyword>
<evidence type="ECO:0000256" key="1">
    <source>
        <dbReference type="ARBA" id="ARBA00023015"/>
    </source>
</evidence>
<dbReference type="EMBL" id="CP101717">
    <property type="protein sequence ID" value="WLD58059.1"/>
    <property type="molecule type" value="Genomic_DNA"/>
</dbReference>
<dbReference type="Pfam" id="PF00356">
    <property type="entry name" value="LacI"/>
    <property type="match status" value="1"/>
</dbReference>
<dbReference type="AlphaFoldDB" id="A0AB38YF99"/>
<evidence type="ECO:0000313" key="5">
    <source>
        <dbReference type="EMBL" id="WLD58059.1"/>
    </source>
</evidence>
<keyword evidence="1" id="KW-0805">Transcription regulation</keyword>
<evidence type="ECO:0000256" key="2">
    <source>
        <dbReference type="ARBA" id="ARBA00023125"/>
    </source>
</evidence>
<dbReference type="InterPro" id="IPR046335">
    <property type="entry name" value="LacI/GalR-like_sensor"/>
</dbReference>
<dbReference type="GO" id="GO:0000976">
    <property type="term" value="F:transcription cis-regulatory region binding"/>
    <property type="evidence" value="ECO:0007669"/>
    <property type="project" value="TreeGrafter"/>
</dbReference>
<dbReference type="Gene3D" id="3.40.50.2300">
    <property type="match status" value="2"/>
</dbReference>
<dbReference type="SUPFAM" id="SSF53822">
    <property type="entry name" value="Periplasmic binding protein-like I"/>
    <property type="match status" value="1"/>
</dbReference>
<dbReference type="SUPFAM" id="SSF47413">
    <property type="entry name" value="lambda repressor-like DNA-binding domains"/>
    <property type="match status" value="1"/>
</dbReference>
<protein>
    <submittedName>
        <fullName evidence="5">LacI family DNA-binding transcriptional regulator</fullName>
    </submittedName>
</protein>
<dbReference type="Gene3D" id="1.10.260.40">
    <property type="entry name" value="lambda repressor-like DNA-binding domains"/>
    <property type="match status" value="1"/>
</dbReference>
<dbReference type="InterPro" id="IPR010982">
    <property type="entry name" value="Lambda_DNA-bd_dom_sf"/>
</dbReference>
<dbReference type="CDD" id="cd06270">
    <property type="entry name" value="PBP1_GalS-like"/>
    <property type="match status" value="1"/>
</dbReference>
<organism evidence="5">
    <name type="scientific">Salinispirillum sp. LH 10-3-1</name>
    <dbReference type="NCBI Taxonomy" id="2952525"/>
    <lineage>
        <taxon>Bacteria</taxon>
        <taxon>Pseudomonadati</taxon>
        <taxon>Pseudomonadota</taxon>
        <taxon>Gammaproteobacteria</taxon>
        <taxon>Oceanospirillales</taxon>
        <taxon>Saccharospirillaceae</taxon>
        <taxon>Salinispirillum</taxon>
    </lineage>
</organism>
<dbReference type="InterPro" id="IPR000843">
    <property type="entry name" value="HTH_LacI"/>
</dbReference>
<name>A0AB38YF99_9GAMM</name>
<dbReference type="InterPro" id="IPR028082">
    <property type="entry name" value="Peripla_BP_I"/>
</dbReference>
<dbReference type="RefSeq" id="WP_304995344.1">
    <property type="nucleotide sequence ID" value="NZ_CP101717.1"/>
</dbReference>
<evidence type="ECO:0000259" key="4">
    <source>
        <dbReference type="PROSITE" id="PS50932"/>
    </source>
</evidence>
<evidence type="ECO:0000256" key="3">
    <source>
        <dbReference type="ARBA" id="ARBA00023163"/>
    </source>
</evidence>
<feature type="domain" description="HTH lacI-type" evidence="4">
    <location>
        <begin position="2"/>
        <end position="56"/>
    </location>
</feature>
<gene>
    <name evidence="5" type="ORF">NFC81_15300</name>
</gene>
<dbReference type="CDD" id="cd01392">
    <property type="entry name" value="HTH_LacI"/>
    <property type="match status" value="1"/>
</dbReference>
<keyword evidence="2 5" id="KW-0238">DNA-binding</keyword>
<dbReference type="GO" id="GO:0003700">
    <property type="term" value="F:DNA-binding transcription factor activity"/>
    <property type="evidence" value="ECO:0007669"/>
    <property type="project" value="TreeGrafter"/>
</dbReference>
<proteinExistence type="predicted"/>
<dbReference type="PROSITE" id="PS50932">
    <property type="entry name" value="HTH_LACI_2"/>
    <property type="match status" value="1"/>
</dbReference>
<dbReference type="SMART" id="SM00354">
    <property type="entry name" value="HTH_LACI"/>
    <property type="match status" value="1"/>
</dbReference>